<dbReference type="Gene3D" id="1.20.1280.50">
    <property type="match status" value="1"/>
</dbReference>
<protein>
    <submittedName>
        <fullName evidence="3">Protein kintoun like protein</fullName>
    </submittedName>
</protein>
<dbReference type="PROSITE" id="PS50181">
    <property type="entry name" value="FBOX"/>
    <property type="match status" value="1"/>
</dbReference>
<comment type="caution">
    <text evidence="3">The sequence shown here is derived from an EMBL/GenBank/DDBJ whole genome shotgun (WGS) entry which is preliminary data.</text>
</comment>
<dbReference type="Proteomes" id="UP000807504">
    <property type="component" value="Unassembled WGS sequence"/>
</dbReference>
<dbReference type="AlphaFoldDB" id="A0A8T0EVN4"/>
<sequence length="689" mass="78479">MEELSETNSAEISRPETLFSLHINSVPDVLLLDIFSRLNFEELCMCSRVCQKWHVLAKDFSLRKRITVRRPLKSGQFLSLIKYHFTQFLEEFKLLKPCGQESLLSVKRNVLWKLSNKSTNLKKLVLMSCSLSVVSLEDLPSSLEHLSIRGSEIFPDVFFGLNPNMFVPHLVCLDIGGVSNFLTSQDLHVFSKLKSLRALYLEGCFRINNGGIDSIIDILPQLEVLDVEGTDISNEGALTIFNHCTNVRDLFIGHTSIDDLAFARVKTHILPHLRSFCVRNTNISSMGLHSFLLHHLSMHKLVVRANFDCSGSCKCFSIGERQLAEACYHSNRTGSNLSYIGENMEENGCANDFDISLEEAARLKDAFKDKNFLKLFQEYLEDVNSADSKQAYEEEIISLEKERGFEVKFIHPDPVYVMKFINDNRKIFINICRNQYVCEPTFEKKNAGTEWKIPVILSKPRQDVDKKKAKCTVLDVMFHPKAIELAQKNSRFKGIVEDTARTTIRDQFGIDLSSQTAIYPKLKYKGKAPPVVLRKSLQSKKEEYVCEPIEDYVKHLLPEAKETKHAVPRNKEPKYCVKYRDILDLKDYSLMGYTDKTAPKEIIVEVQLPQVQRANDVELDILERKLTLKSSPGVSHSYSLDLDLSYAIDTNAGAAKFDKSKKVLTVILPIKERGMPKEILSGAKDETIK</sequence>
<proteinExistence type="inferred from homology"/>
<organism evidence="3 4">
    <name type="scientific">Argiope bruennichi</name>
    <name type="common">Wasp spider</name>
    <name type="synonym">Aranea bruennichi</name>
    <dbReference type="NCBI Taxonomy" id="94029"/>
    <lineage>
        <taxon>Eukaryota</taxon>
        <taxon>Metazoa</taxon>
        <taxon>Ecdysozoa</taxon>
        <taxon>Arthropoda</taxon>
        <taxon>Chelicerata</taxon>
        <taxon>Arachnida</taxon>
        <taxon>Araneae</taxon>
        <taxon>Araneomorphae</taxon>
        <taxon>Entelegynae</taxon>
        <taxon>Araneoidea</taxon>
        <taxon>Araneidae</taxon>
        <taxon>Argiope</taxon>
    </lineage>
</organism>
<dbReference type="Pfam" id="PF08190">
    <property type="entry name" value="PIH1"/>
    <property type="match status" value="1"/>
</dbReference>
<dbReference type="InterPro" id="IPR050734">
    <property type="entry name" value="PIH1/Kintoun_subfamily"/>
</dbReference>
<accession>A0A8T0EVN4</accession>
<dbReference type="InterPro" id="IPR036047">
    <property type="entry name" value="F-box-like_dom_sf"/>
</dbReference>
<dbReference type="Pfam" id="PF12937">
    <property type="entry name" value="F-box-like"/>
    <property type="match status" value="1"/>
</dbReference>
<dbReference type="SUPFAM" id="SSF52047">
    <property type="entry name" value="RNI-like"/>
    <property type="match status" value="1"/>
</dbReference>
<evidence type="ECO:0000256" key="1">
    <source>
        <dbReference type="ARBA" id="ARBA00008511"/>
    </source>
</evidence>
<keyword evidence="4" id="KW-1185">Reference proteome</keyword>
<name>A0A8T0EVN4_ARGBR</name>
<dbReference type="PANTHER" id="PTHR22997">
    <property type="entry name" value="PIH1 DOMAIN-CONTAINING PROTEIN 1"/>
    <property type="match status" value="1"/>
</dbReference>
<dbReference type="InterPro" id="IPR001810">
    <property type="entry name" value="F-box_dom"/>
</dbReference>
<comment type="similarity">
    <text evidence="1">Belongs to the PIH1 family.</text>
</comment>
<dbReference type="EMBL" id="JABXBU010002072">
    <property type="protein sequence ID" value="KAF8778089.1"/>
    <property type="molecule type" value="Genomic_DNA"/>
</dbReference>
<evidence type="ECO:0000259" key="2">
    <source>
        <dbReference type="PROSITE" id="PS50181"/>
    </source>
</evidence>
<dbReference type="Gene3D" id="3.80.10.10">
    <property type="entry name" value="Ribonuclease Inhibitor"/>
    <property type="match status" value="1"/>
</dbReference>
<evidence type="ECO:0000313" key="4">
    <source>
        <dbReference type="Proteomes" id="UP000807504"/>
    </source>
</evidence>
<dbReference type="InterPro" id="IPR032675">
    <property type="entry name" value="LRR_dom_sf"/>
</dbReference>
<reference evidence="3" key="1">
    <citation type="journal article" date="2020" name="bioRxiv">
        <title>Chromosome-level reference genome of the European wasp spider Argiope bruennichi: a resource for studies on range expansion and evolutionary adaptation.</title>
        <authorList>
            <person name="Sheffer M.M."/>
            <person name="Hoppe A."/>
            <person name="Krehenwinkel H."/>
            <person name="Uhl G."/>
            <person name="Kuss A.W."/>
            <person name="Jensen L."/>
            <person name="Jensen C."/>
            <person name="Gillespie R.G."/>
            <person name="Hoff K.J."/>
            <person name="Prost S."/>
        </authorList>
    </citation>
    <scope>NUCLEOTIDE SEQUENCE</scope>
</reference>
<evidence type="ECO:0000313" key="3">
    <source>
        <dbReference type="EMBL" id="KAF8778089.1"/>
    </source>
</evidence>
<gene>
    <name evidence="3" type="ORF">HNY73_014852</name>
</gene>
<dbReference type="SMART" id="SM00256">
    <property type="entry name" value="FBOX"/>
    <property type="match status" value="1"/>
</dbReference>
<dbReference type="GO" id="GO:0005737">
    <property type="term" value="C:cytoplasm"/>
    <property type="evidence" value="ECO:0007669"/>
    <property type="project" value="TreeGrafter"/>
</dbReference>
<dbReference type="PANTHER" id="PTHR22997:SF3">
    <property type="entry name" value="PROTEIN KINTOUN"/>
    <property type="match status" value="1"/>
</dbReference>
<dbReference type="SUPFAM" id="SSF81383">
    <property type="entry name" value="F-box domain"/>
    <property type="match status" value="1"/>
</dbReference>
<dbReference type="Pfam" id="PF18201">
    <property type="entry name" value="PIH1_CS"/>
    <property type="match status" value="1"/>
</dbReference>
<feature type="domain" description="F-box" evidence="2">
    <location>
        <begin position="20"/>
        <end position="66"/>
    </location>
</feature>
<reference evidence="3" key="2">
    <citation type="submission" date="2020-06" db="EMBL/GenBank/DDBJ databases">
        <authorList>
            <person name="Sheffer M."/>
        </authorList>
    </citation>
    <scope>NUCLEOTIDE SEQUENCE</scope>
</reference>
<dbReference type="InterPro" id="IPR012981">
    <property type="entry name" value="PIH1_N"/>
</dbReference>
<dbReference type="InterPro" id="IPR041442">
    <property type="entry name" value="PIH1D1/2/3_CS-like"/>
</dbReference>